<feature type="compositionally biased region" description="Polar residues" evidence="1">
    <location>
        <begin position="145"/>
        <end position="156"/>
    </location>
</feature>
<reference evidence="2 3" key="1">
    <citation type="journal article" date="2018" name="Sci. Rep.">
        <title>Extensive genomic diversity among Mycobacterium marinum strains revealed by whole genome sequencing.</title>
        <authorList>
            <person name="Das S."/>
            <person name="Pettersson B.M."/>
            <person name="Behra P.R."/>
            <person name="Mallick A."/>
            <person name="Cheramie M."/>
            <person name="Ramesh M."/>
            <person name="Shirreff L."/>
            <person name="DuCote T."/>
            <person name="Dasgupta S."/>
            <person name="Ennis D.G."/>
            <person name="Kirsebom L.A."/>
        </authorList>
    </citation>
    <scope>NUCLEOTIDE SEQUENCE [LARGE SCALE GENOMIC DNA]</scope>
    <source>
        <strain evidence="2 3">Davis1</strain>
    </source>
</reference>
<dbReference type="Proteomes" id="UP000257451">
    <property type="component" value="Unassembled WGS sequence"/>
</dbReference>
<dbReference type="InterPro" id="IPR012106">
    <property type="entry name" value="Phage_Mu_Gp1"/>
</dbReference>
<feature type="region of interest" description="Disordered" evidence="1">
    <location>
        <begin position="137"/>
        <end position="156"/>
    </location>
</feature>
<evidence type="ECO:0000313" key="2">
    <source>
        <dbReference type="EMBL" id="RFZ34976.1"/>
    </source>
</evidence>
<dbReference type="Pfam" id="PF10123">
    <property type="entry name" value="Mu-like_Pro"/>
    <property type="match status" value="1"/>
</dbReference>
<dbReference type="EMBL" id="PEDF01000176">
    <property type="protein sequence ID" value="RFZ34976.1"/>
    <property type="molecule type" value="Genomic_DNA"/>
</dbReference>
<evidence type="ECO:0000313" key="3">
    <source>
        <dbReference type="Proteomes" id="UP000257451"/>
    </source>
</evidence>
<comment type="caution">
    <text evidence="2">The sequence shown here is derived from an EMBL/GenBank/DDBJ whole genome shotgun (WGS) entry which is preliminary data.</text>
</comment>
<organism evidence="2 3">
    <name type="scientific">Mycobacterium marinum</name>
    <dbReference type="NCBI Taxonomy" id="1781"/>
    <lineage>
        <taxon>Bacteria</taxon>
        <taxon>Bacillati</taxon>
        <taxon>Actinomycetota</taxon>
        <taxon>Actinomycetes</taxon>
        <taxon>Mycobacteriales</taxon>
        <taxon>Mycobacteriaceae</taxon>
        <taxon>Mycobacterium</taxon>
        <taxon>Mycobacterium ulcerans group</taxon>
    </lineage>
</organism>
<protein>
    <submittedName>
        <fullName evidence="2">Mu-like prophage I protein</fullName>
    </submittedName>
</protein>
<accession>A0A3E2MQH5</accession>
<name>A0A3E2MQH5_MYCMR</name>
<dbReference type="RefSeq" id="WP_117433151.1">
    <property type="nucleotide sequence ID" value="NZ_PEDF01000176.1"/>
</dbReference>
<proteinExistence type="predicted"/>
<dbReference type="AlphaFoldDB" id="A0A3E2MQH5"/>
<gene>
    <name evidence="2" type="ORF">DAVIS_04526</name>
</gene>
<evidence type="ECO:0000256" key="1">
    <source>
        <dbReference type="SAM" id="MobiDB-lite"/>
    </source>
</evidence>
<sequence length="156" mass="16353">MALMFDDDQAAALLDALGLPADTTDIDTALATVKDAVTASTAENAQPSAVAAAARRVGLELIDADTITALRRDANEGRQIKAAAARQKIEDTVADAISKGKITPARRKHWLNLIEADPGMAEVLASVPDETAVPLTEIGHGVGNEDTNGPTDTWFH</sequence>